<dbReference type="InterPro" id="IPR012902">
    <property type="entry name" value="N_methyl_site"/>
</dbReference>
<keyword evidence="2" id="KW-0472">Membrane</keyword>
<dbReference type="Pfam" id="PF07963">
    <property type="entry name" value="N_methyl"/>
    <property type="match status" value="1"/>
</dbReference>
<protein>
    <submittedName>
        <fullName evidence="3">Prepilin-type N-terminal cleavage/methylation domain-containing protein</fullName>
    </submittedName>
</protein>
<name>A0AAQ3LJJ5_9BACT</name>
<evidence type="ECO:0000256" key="1">
    <source>
        <dbReference type="ARBA" id="ARBA00022481"/>
    </source>
</evidence>
<evidence type="ECO:0000313" key="3">
    <source>
        <dbReference type="EMBL" id="WOO43384.1"/>
    </source>
</evidence>
<dbReference type="EMBL" id="CP136920">
    <property type="protein sequence ID" value="WOO43384.1"/>
    <property type="molecule type" value="Genomic_DNA"/>
</dbReference>
<dbReference type="PRINTS" id="PR00813">
    <property type="entry name" value="BCTERIALGSPG"/>
</dbReference>
<keyword evidence="1" id="KW-0488">Methylation</keyword>
<organism evidence="3 4">
    <name type="scientific">Rubellicoccus peritrichatus</name>
    <dbReference type="NCBI Taxonomy" id="3080537"/>
    <lineage>
        <taxon>Bacteria</taxon>
        <taxon>Pseudomonadati</taxon>
        <taxon>Verrucomicrobiota</taxon>
        <taxon>Opitutia</taxon>
        <taxon>Puniceicoccales</taxon>
        <taxon>Cerasicoccaceae</taxon>
        <taxon>Rubellicoccus</taxon>
    </lineage>
</organism>
<feature type="transmembrane region" description="Helical" evidence="2">
    <location>
        <begin position="20"/>
        <end position="40"/>
    </location>
</feature>
<dbReference type="InterPro" id="IPR000983">
    <property type="entry name" value="Bac_GSPG_pilin"/>
</dbReference>
<dbReference type="Gene3D" id="3.30.700.10">
    <property type="entry name" value="Glycoprotein, Type 4 Pilin"/>
    <property type="match status" value="1"/>
</dbReference>
<proteinExistence type="predicted"/>
<sequence length="212" mass="23462">MLDSSLIQKSSRVYRPGFTLIEVLVVMTIIIVLAGIVISVQRGVYHKQSQAKAKGEMQAIATALESFKLKYGDYPWLGDDNTASTRNPEKLFNLLTGSEIMFNQNGTVMIGQPPNNRATTAFLGESEIKTDSDTDPTYFVDPWGNPYRYYYKNLSSPDSWEYPAFILMSAGPDGTFTASKLSNGAIDTDPESYFGDAGNSSDFDNLVHGFEF</sequence>
<evidence type="ECO:0000256" key="2">
    <source>
        <dbReference type="SAM" id="Phobius"/>
    </source>
</evidence>
<dbReference type="InterPro" id="IPR045584">
    <property type="entry name" value="Pilin-like"/>
</dbReference>
<dbReference type="KEGG" id="puo:RZN69_09815"/>
<reference evidence="3 4" key="1">
    <citation type="submission" date="2023-10" db="EMBL/GenBank/DDBJ databases">
        <title>Rubellicoccus peritrichatus gen. nov., sp. nov., isolated from an algae of coral reef tank.</title>
        <authorList>
            <person name="Luo J."/>
        </authorList>
    </citation>
    <scope>NUCLEOTIDE SEQUENCE [LARGE SCALE GENOMIC DNA]</scope>
    <source>
        <strain evidence="3 4">CR14</strain>
    </source>
</reference>
<gene>
    <name evidence="3" type="ORF">RZN69_09815</name>
</gene>
<dbReference type="Proteomes" id="UP001304300">
    <property type="component" value="Chromosome"/>
</dbReference>
<dbReference type="NCBIfam" id="TIGR02532">
    <property type="entry name" value="IV_pilin_GFxxxE"/>
    <property type="match status" value="1"/>
</dbReference>
<evidence type="ECO:0000313" key="4">
    <source>
        <dbReference type="Proteomes" id="UP001304300"/>
    </source>
</evidence>
<dbReference type="AlphaFoldDB" id="A0AAQ3LJJ5"/>
<accession>A0AAQ3LJJ5</accession>
<dbReference type="RefSeq" id="WP_317835934.1">
    <property type="nucleotide sequence ID" value="NZ_CP136920.1"/>
</dbReference>
<keyword evidence="4" id="KW-1185">Reference proteome</keyword>
<keyword evidence="2" id="KW-0812">Transmembrane</keyword>
<keyword evidence="2" id="KW-1133">Transmembrane helix</keyword>
<dbReference type="SUPFAM" id="SSF54523">
    <property type="entry name" value="Pili subunits"/>
    <property type="match status" value="1"/>
</dbReference>
<dbReference type="GO" id="GO:0015627">
    <property type="term" value="C:type II protein secretion system complex"/>
    <property type="evidence" value="ECO:0007669"/>
    <property type="project" value="InterPro"/>
</dbReference>
<dbReference type="GO" id="GO:0015628">
    <property type="term" value="P:protein secretion by the type II secretion system"/>
    <property type="evidence" value="ECO:0007669"/>
    <property type="project" value="InterPro"/>
</dbReference>